<name>A0ABV0NI58_9TELE</name>
<evidence type="ECO:0000313" key="2">
    <source>
        <dbReference type="Proteomes" id="UP001476798"/>
    </source>
</evidence>
<gene>
    <name evidence="1" type="ORF">GOODEAATRI_006878</name>
</gene>
<accession>A0ABV0NI58</accession>
<proteinExistence type="predicted"/>
<feature type="non-terminal residue" evidence="1">
    <location>
        <position position="1"/>
    </location>
</feature>
<dbReference type="EMBL" id="JAHRIO010040316">
    <property type="protein sequence ID" value="MEQ2171064.1"/>
    <property type="molecule type" value="Genomic_DNA"/>
</dbReference>
<dbReference type="Proteomes" id="UP001476798">
    <property type="component" value="Unassembled WGS sequence"/>
</dbReference>
<reference evidence="1 2" key="1">
    <citation type="submission" date="2021-06" db="EMBL/GenBank/DDBJ databases">
        <authorList>
            <person name="Palmer J.M."/>
        </authorList>
    </citation>
    <scope>NUCLEOTIDE SEQUENCE [LARGE SCALE GENOMIC DNA]</scope>
    <source>
        <strain evidence="1 2">GA_2019</strain>
        <tissue evidence="1">Muscle</tissue>
    </source>
</reference>
<protein>
    <submittedName>
        <fullName evidence="1">Uncharacterized protein</fullName>
    </submittedName>
</protein>
<evidence type="ECO:0000313" key="1">
    <source>
        <dbReference type="EMBL" id="MEQ2171064.1"/>
    </source>
</evidence>
<comment type="caution">
    <text evidence="1">The sequence shown here is derived from an EMBL/GenBank/DDBJ whole genome shotgun (WGS) entry which is preliminary data.</text>
</comment>
<organism evidence="1 2">
    <name type="scientific">Goodea atripinnis</name>
    <dbReference type="NCBI Taxonomy" id="208336"/>
    <lineage>
        <taxon>Eukaryota</taxon>
        <taxon>Metazoa</taxon>
        <taxon>Chordata</taxon>
        <taxon>Craniata</taxon>
        <taxon>Vertebrata</taxon>
        <taxon>Euteleostomi</taxon>
        <taxon>Actinopterygii</taxon>
        <taxon>Neopterygii</taxon>
        <taxon>Teleostei</taxon>
        <taxon>Neoteleostei</taxon>
        <taxon>Acanthomorphata</taxon>
        <taxon>Ovalentaria</taxon>
        <taxon>Atherinomorphae</taxon>
        <taxon>Cyprinodontiformes</taxon>
        <taxon>Goodeidae</taxon>
        <taxon>Goodea</taxon>
    </lineage>
</organism>
<keyword evidence="2" id="KW-1185">Reference proteome</keyword>
<sequence length="108" mass="12123">LRCVDKAFSTDVLSGWLTKKCVFSLGAGNQKVTNVPPRETFTMKMDKTAGTCENHSGIKGVFTDALTSDWIFEKHLHPLTLKQQPGKMSDCYRYERVNTSEQALQPVL</sequence>